<dbReference type="EMBL" id="AZBU02000011">
    <property type="protein sequence ID" value="TKR60755.1"/>
    <property type="molecule type" value="Genomic_DNA"/>
</dbReference>
<proteinExistence type="predicted"/>
<sequence>MVLQAVMDGEPARHPSLLASSMYSSRLIPRFESLQRLRGNFQMLMLFGSATLSGYLMETNHLVKEIYGCQRQRASELSMQFATSYETTESIL</sequence>
<organism evidence="1 2">
    <name type="scientific">Steinernema carpocapsae</name>
    <name type="common">Entomopathogenic nematode</name>
    <dbReference type="NCBI Taxonomy" id="34508"/>
    <lineage>
        <taxon>Eukaryota</taxon>
        <taxon>Metazoa</taxon>
        <taxon>Ecdysozoa</taxon>
        <taxon>Nematoda</taxon>
        <taxon>Chromadorea</taxon>
        <taxon>Rhabditida</taxon>
        <taxon>Tylenchina</taxon>
        <taxon>Panagrolaimomorpha</taxon>
        <taxon>Strongyloidoidea</taxon>
        <taxon>Steinernematidae</taxon>
        <taxon>Steinernema</taxon>
    </lineage>
</organism>
<evidence type="ECO:0000313" key="2">
    <source>
        <dbReference type="Proteomes" id="UP000298663"/>
    </source>
</evidence>
<reference evidence="1 2" key="2">
    <citation type="journal article" date="2019" name="G3 (Bethesda)">
        <title>Hybrid Assembly of the Genome of the Entomopathogenic Nematode Steinernema carpocapsae Identifies the X-Chromosome.</title>
        <authorList>
            <person name="Serra L."/>
            <person name="Macchietto M."/>
            <person name="Macias-Munoz A."/>
            <person name="McGill C.J."/>
            <person name="Rodriguez I.M."/>
            <person name="Rodriguez B."/>
            <person name="Murad R."/>
            <person name="Mortazavi A."/>
        </authorList>
    </citation>
    <scope>NUCLEOTIDE SEQUENCE [LARGE SCALE GENOMIC DNA]</scope>
    <source>
        <strain evidence="1 2">ALL</strain>
    </source>
</reference>
<name>A0A4V5ZXR3_STECR</name>
<evidence type="ECO:0000313" key="1">
    <source>
        <dbReference type="EMBL" id="TKR60755.1"/>
    </source>
</evidence>
<dbReference type="Proteomes" id="UP000298663">
    <property type="component" value="Unassembled WGS sequence"/>
</dbReference>
<protein>
    <submittedName>
        <fullName evidence="1">Uncharacterized protein</fullName>
    </submittedName>
</protein>
<dbReference type="AlphaFoldDB" id="A0A4V5ZXR3"/>
<keyword evidence="2" id="KW-1185">Reference proteome</keyword>
<accession>A0A4V5ZXR3</accession>
<reference evidence="1 2" key="1">
    <citation type="journal article" date="2015" name="Genome Biol.">
        <title>Comparative genomics of Steinernema reveals deeply conserved gene regulatory networks.</title>
        <authorList>
            <person name="Dillman A.R."/>
            <person name="Macchietto M."/>
            <person name="Porter C.F."/>
            <person name="Rogers A."/>
            <person name="Williams B."/>
            <person name="Antoshechkin I."/>
            <person name="Lee M.M."/>
            <person name="Goodwin Z."/>
            <person name="Lu X."/>
            <person name="Lewis E.E."/>
            <person name="Goodrich-Blair H."/>
            <person name="Stock S.P."/>
            <person name="Adams B.J."/>
            <person name="Sternberg P.W."/>
            <person name="Mortazavi A."/>
        </authorList>
    </citation>
    <scope>NUCLEOTIDE SEQUENCE [LARGE SCALE GENOMIC DNA]</scope>
    <source>
        <strain evidence="1 2">ALL</strain>
    </source>
</reference>
<gene>
    <name evidence="1" type="ORF">L596_027951</name>
</gene>
<comment type="caution">
    <text evidence="1">The sequence shown here is derived from an EMBL/GenBank/DDBJ whole genome shotgun (WGS) entry which is preliminary data.</text>
</comment>